<gene>
    <name evidence="1" type="ORF">HNQ59_001763</name>
</gene>
<reference evidence="1 2" key="1">
    <citation type="submission" date="2020-08" db="EMBL/GenBank/DDBJ databases">
        <title>Genomic Encyclopedia of Type Strains, Phase IV (KMG-IV): sequencing the most valuable type-strain genomes for metagenomic binning, comparative biology and taxonomic classification.</title>
        <authorList>
            <person name="Goeker M."/>
        </authorList>
    </citation>
    <scope>NUCLEOTIDE SEQUENCE [LARGE SCALE GENOMIC DNA]</scope>
    <source>
        <strain evidence="1 2">DSM 27165</strain>
    </source>
</reference>
<evidence type="ECO:0000313" key="1">
    <source>
        <dbReference type="EMBL" id="MBB5018474.1"/>
    </source>
</evidence>
<dbReference type="Proteomes" id="UP000575898">
    <property type="component" value="Unassembled WGS sequence"/>
</dbReference>
<name>A0A840MGW8_9PROT</name>
<dbReference type="AlphaFoldDB" id="A0A840MGW8"/>
<evidence type="ECO:0000313" key="2">
    <source>
        <dbReference type="Proteomes" id="UP000575898"/>
    </source>
</evidence>
<comment type="caution">
    <text evidence="1">The sequence shown here is derived from an EMBL/GenBank/DDBJ whole genome shotgun (WGS) entry which is preliminary data.</text>
</comment>
<accession>A0A840MGW8</accession>
<dbReference type="EMBL" id="JACHHY010000009">
    <property type="protein sequence ID" value="MBB5018474.1"/>
    <property type="molecule type" value="Genomic_DNA"/>
</dbReference>
<sequence>MTVTAAEDDIQHGPLESYLGLIKTQGVSTREINLRKHFLRHLTSNLQGLPVSGELYREVVDQILRKFPDDATSQDIFKTAAREFYNFWICDTKSLSKLTQAALIGQEPIHIHIQGGLSDLLNEMDRARGWVSADWAAIERYLQQLAAHGLSQAAIDVRERLLKLLMFVSRDYPSSPRVYRAAVDAMLPLFTTPEGQQVFVSLAREFYYFWLQDPAAGVKLEGLPGQPNGNNHLAF</sequence>
<organism evidence="1 2">
    <name type="scientific">Chitinivorax tropicus</name>
    <dbReference type="NCBI Taxonomy" id="714531"/>
    <lineage>
        <taxon>Bacteria</taxon>
        <taxon>Pseudomonadati</taxon>
        <taxon>Pseudomonadota</taxon>
        <taxon>Betaproteobacteria</taxon>
        <taxon>Chitinivorax</taxon>
    </lineage>
</organism>
<proteinExistence type="predicted"/>
<keyword evidence="2" id="KW-1185">Reference proteome</keyword>
<dbReference type="RefSeq" id="WP_184037808.1">
    <property type="nucleotide sequence ID" value="NZ_JACHHY010000009.1"/>
</dbReference>
<protein>
    <submittedName>
        <fullName evidence="1">Uncharacterized protein</fullName>
    </submittedName>
</protein>